<organism evidence="2 3">
    <name type="scientific">Plasmodium ovale wallikeri</name>
    <dbReference type="NCBI Taxonomy" id="864142"/>
    <lineage>
        <taxon>Eukaryota</taxon>
        <taxon>Sar</taxon>
        <taxon>Alveolata</taxon>
        <taxon>Apicomplexa</taxon>
        <taxon>Aconoidasida</taxon>
        <taxon>Haemosporida</taxon>
        <taxon>Plasmodiidae</taxon>
        <taxon>Plasmodium</taxon>
        <taxon>Plasmodium (Plasmodium)</taxon>
    </lineage>
</organism>
<protein>
    <submittedName>
        <fullName evidence="2">SET domain protein, putative</fullName>
    </submittedName>
</protein>
<dbReference type="EMBL" id="FLRE01000020">
    <property type="protein sequence ID" value="SBT31595.1"/>
    <property type="molecule type" value="Genomic_DNA"/>
</dbReference>
<dbReference type="AlphaFoldDB" id="A0A1A8YJ86"/>
<accession>A0A1A8YJ86</accession>
<gene>
    <name evidence="1" type="ORF">POVWA1_004940</name>
    <name evidence="2" type="ORF">POVWA2_005000</name>
</gene>
<reference evidence="3 4" key="1">
    <citation type="submission" date="2016-05" db="EMBL/GenBank/DDBJ databases">
        <authorList>
            <person name="Naeem Raeece"/>
        </authorList>
    </citation>
    <scope>NUCLEOTIDE SEQUENCE [LARGE SCALE GENOMIC DNA]</scope>
</reference>
<evidence type="ECO:0000313" key="1">
    <source>
        <dbReference type="EMBL" id="SBT30998.1"/>
    </source>
</evidence>
<reference evidence="2" key="2">
    <citation type="submission" date="2016-05" db="EMBL/GenBank/DDBJ databases">
        <authorList>
            <person name="Lavstsen T."/>
            <person name="Jespersen J.S."/>
        </authorList>
    </citation>
    <scope>NUCLEOTIDE SEQUENCE [LARGE SCALE GENOMIC DNA]</scope>
</reference>
<name>A0A1A8YJ86_PLAOA</name>
<evidence type="ECO:0000313" key="4">
    <source>
        <dbReference type="Proteomes" id="UP000078555"/>
    </source>
</evidence>
<dbReference type="Proteomes" id="UP000078555">
    <property type="component" value="Unassembled WGS sequence"/>
</dbReference>
<proteinExistence type="predicted"/>
<dbReference type="EMBL" id="FLRD01000010">
    <property type="protein sequence ID" value="SBT30998.1"/>
    <property type="molecule type" value="Genomic_DNA"/>
</dbReference>
<evidence type="ECO:0000313" key="3">
    <source>
        <dbReference type="Proteomes" id="UP000078550"/>
    </source>
</evidence>
<dbReference type="Proteomes" id="UP000078550">
    <property type="component" value="Unassembled WGS sequence"/>
</dbReference>
<evidence type="ECO:0000313" key="2">
    <source>
        <dbReference type="EMBL" id="SBT31595.1"/>
    </source>
</evidence>
<sequence>MRRGTTSEHTGKSAGMTSDKFRNVHNSFVNSASVIWIEKEKLDSVINIPLYTDVSTYFEDLSKHPSNQGKRKDCPISKIFFLFDDNSCNIAVDISVRRTGE</sequence>
<keyword evidence="4" id="KW-1185">Reference proteome</keyword>